<keyword evidence="2" id="KW-1185">Reference proteome</keyword>
<dbReference type="RefSeq" id="WP_109093790.1">
    <property type="nucleotide sequence ID" value="NZ_CAMELQ010000011.1"/>
</dbReference>
<dbReference type="AlphaFoldDB" id="A0A2V1K3Y9"/>
<sequence length="314" mass="34822">MTGTRMNSLRSVAVALVVCLALIGLVGCSNDTGGGSGATPKVSGINPSAELDYDKATVHLPEDYVKTWDENEVEIVDSAKEGNFIQCVYEKTGTKLDPYPVSQYEQVREVFFLYGPWTMPIAEKFAFVHPKTDGELTFNENVPKPDDYEEAASGNPYENLTQEQRTEFAELCGSEPSEDKFDVEAAQLDGPGSVAMGEVPDKVSTDTRITTLVDEFDECLQTKGMNADRSAIGYPQGVEFWTVDEDQIEMAIKTVECKDQIDFTQRLADVTAEYQMKVIDEYGAELMAQREAWDDLVQDAKDYIAANPDYVTQN</sequence>
<dbReference type="PROSITE" id="PS51257">
    <property type="entry name" value="PROKAR_LIPOPROTEIN"/>
    <property type="match status" value="1"/>
</dbReference>
<dbReference type="OrthoDB" id="3266783at2"/>
<comment type="caution">
    <text evidence="1">The sequence shown here is derived from an EMBL/GenBank/DDBJ whole genome shotgun (WGS) entry which is preliminary data.</text>
</comment>
<evidence type="ECO:0000313" key="2">
    <source>
        <dbReference type="Proteomes" id="UP000245283"/>
    </source>
</evidence>
<dbReference type="Proteomes" id="UP000245283">
    <property type="component" value="Unassembled WGS sequence"/>
</dbReference>
<evidence type="ECO:0000313" key="1">
    <source>
        <dbReference type="EMBL" id="PWF25963.1"/>
    </source>
</evidence>
<reference evidence="2" key="1">
    <citation type="submission" date="2018-05" db="EMBL/GenBank/DDBJ databases">
        <authorList>
            <person name="Li Y."/>
        </authorList>
    </citation>
    <scope>NUCLEOTIDE SEQUENCE [LARGE SCALE GENOMIC DNA]</scope>
    <source>
        <strain evidence="2">sk1b4</strain>
    </source>
</reference>
<name>A0A2V1K3Y9_9ACTO</name>
<dbReference type="EMBL" id="QETB01000004">
    <property type="protein sequence ID" value="PWF25963.1"/>
    <property type="molecule type" value="Genomic_DNA"/>
</dbReference>
<accession>A0A2V1K3Y9</accession>
<proteinExistence type="predicted"/>
<protein>
    <submittedName>
        <fullName evidence="1">Uncharacterized protein</fullName>
    </submittedName>
</protein>
<organism evidence="1 2">
    <name type="scientific">Ancrocorticia populi</name>
    <dbReference type="NCBI Taxonomy" id="2175228"/>
    <lineage>
        <taxon>Bacteria</taxon>
        <taxon>Bacillati</taxon>
        <taxon>Actinomycetota</taxon>
        <taxon>Actinomycetes</taxon>
        <taxon>Actinomycetales</taxon>
        <taxon>Actinomycetaceae</taxon>
        <taxon>Ancrocorticia</taxon>
    </lineage>
</organism>
<gene>
    <name evidence="1" type="ORF">DD236_07600</name>
</gene>